<dbReference type="GO" id="GO:0005739">
    <property type="term" value="C:mitochondrion"/>
    <property type="evidence" value="ECO:0007669"/>
    <property type="project" value="TreeGrafter"/>
</dbReference>
<keyword evidence="7" id="KW-0547">Nucleotide-binding</keyword>
<comment type="caution">
    <text evidence="11">The sequence shown here is derived from an EMBL/GenBank/DDBJ whole genome shotgun (WGS) entry which is preliminary data.</text>
</comment>
<dbReference type="NCBIfam" id="TIGR00041">
    <property type="entry name" value="DTMP_kinase"/>
    <property type="match status" value="1"/>
</dbReference>
<comment type="similarity">
    <text evidence="2">Belongs to the thymidylate kinase family.</text>
</comment>
<evidence type="ECO:0000256" key="3">
    <source>
        <dbReference type="ARBA" id="ARBA00012980"/>
    </source>
</evidence>
<dbReference type="InterPro" id="IPR018094">
    <property type="entry name" value="Thymidylate_kinase"/>
</dbReference>
<evidence type="ECO:0000256" key="5">
    <source>
        <dbReference type="ARBA" id="ARBA00022679"/>
    </source>
</evidence>
<dbReference type="Proteomes" id="UP000051574">
    <property type="component" value="Unassembled WGS sequence"/>
</dbReference>
<dbReference type="EMBL" id="LJIG01000040">
    <property type="protein sequence ID" value="KRT86900.1"/>
    <property type="molecule type" value="Genomic_DNA"/>
</dbReference>
<dbReference type="GO" id="GO:0004798">
    <property type="term" value="F:dTMP kinase activity"/>
    <property type="evidence" value="ECO:0007669"/>
    <property type="project" value="UniProtKB-EC"/>
</dbReference>
<dbReference type="PANTHER" id="PTHR10344:SF1">
    <property type="entry name" value="THYMIDYLATE KINASE"/>
    <property type="match status" value="1"/>
</dbReference>
<dbReference type="GO" id="GO:0005634">
    <property type="term" value="C:nucleus"/>
    <property type="evidence" value="ECO:0007669"/>
    <property type="project" value="TreeGrafter"/>
</dbReference>
<dbReference type="Pfam" id="PF02223">
    <property type="entry name" value="Thymidylate_kin"/>
    <property type="match status" value="1"/>
</dbReference>
<feature type="domain" description="Thymidylate kinase-like" evidence="10">
    <location>
        <begin position="67"/>
        <end position="244"/>
    </location>
</feature>
<dbReference type="GO" id="GO:0006233">
    <property type="term" value="P:dTDP biosynthetic process"/>
    <property type="evidence" value="ECO:0007669"/>
    <property type="project" value="InterPro"/>
</dbReference>
<protein>
    <recommendedName>
        <fullName evidence="4">Thymidylate kinase</fullName>
        <ecNumber evidence="3">2.7.4.9</ecNumber>
    </recommendedName>
</protein>
<evidence type="ECO:0000256" key="2">
    <source>
        <dbReference type="ARBA" id="ARBA00009776"/>
    </source>
</evidence>
<dbReference type="Gene3D" id="3.40.50.300">
    <property type="entry name" value="P-loop containing nucleotide triphosphate hydrolases"/>
    <property type="match status" value="1"/>
</dbReference>
<organism evidence="11 12">
    <name type="scientific">Oryctes borbonicus</name>
    <dbReference type="NCBI Taxonomy" id="1629725"/>
    <lineage>
        <taxon>Eukaryota</taxon>
        <taxon>Metazoa</taxon>
        <taxon>Ecdysozoa</taxon>
        <taxon>Arthropoda</taxon>
        <taxon>Hexapoda</taxon>
        <taxon>Insecta</taxon>
        <taxon>Pterygota</taxon>
        <taxon>Neoptera</taxon>
        <taxon>Endopterygota</taxon>
        <taxon>Coleoptera</taxon>
        <taxon>Polyphaga</taxon>
        <taxon>Scarabaeiformia</taxon>
        <taxon>Scarabaeidae</taxon>
        <taxon>Dynastinae</taxon>
        <taxon>Oryctes</taxon>
    </lineage>
</organism>
<keyword evidence="12" id="KW-1185">Reference proteome</keyword>
<keyword evidence="6" id="KW-0545">Nucleotide biosynthesis</keyword>
<reference evidence="11 12" key="1">
    <citation type="submission" date="2015-09" db="EMBL/GenBank/DDBJ databases">
        <title>Draft genome of the scarab beetle Oryctes borbonicus.</title>
        <authorList>
            <person name="Meyer J.M."/>
            <person name="Markov G.V."/>
            <person name="Baskaran P."/>
            <person name="Herrmann M."/>
            <person name="Sommer R.J."/>
            <person name="Roedelsperger C."/>
        </authorList>
    </citation>
    <scope>NUCLEOTIDE SEQUENCE [LARGE SCALE GENOMIC DNA]</scope>
    <source>
        <strain evidence="11">OB123</strain>
        <tissue evidence="11">Whole animal</tissue>
    </source>
</reference>
<dbReference type="CDD" id="cd01672">
    <property type="entry name" value="TMPK"/>
    <property type="match status" value="1"/>
</dbReference>
<evidence type="ECO:0000256" key="1">
    <source>
        <dbReference type="ARBA" id="ARBA00004992"/>
    </source>
</evidence>
<keyword evidence="8" id="KW-0418">Kinase</keyword>
<dbReference type="GO" id="GO:0004550">
    <property type="term" value="F:nucleoside diphosphate kinase activity"/>
    <property type="evidence" value="ECO:0007669"/>
    <property type="project" value="TreeGrafter"/>
</dbReference>
<dbReference type="InterPro" id="IPR027417">
    <property type="entry name" value="P-loop_NTPase"/>
</dbReference>
<keyword evidence="5" id="KW-0808">Transferase</keyword>
<dbReference type="GO" id="GO:0005829">
    <property type="term" value="C:cytosol"/>
    <property type="evidence" value="ECO:0007669"/>
    <property type="project" value="TreeGrafter"/>
</dbReference>
<evidence type="ECO:0000256" key="6">
    <source>
        <dbReference type="ARBA" id="ARBA00022727"/>
    </source>
</evidence>
<dbReference type="PANTHER" id="PTHR10344">
    <property type="entry name" value="THYMIDYLATE KINASE"/>
    <property type="match status" value="1"/>
</dbReference>
<dbReference type="GO" id="GO:0006235">
    <property type="term" value="P:dTTP biosynthetic process"/>
    <property type="evidence" value="ECO:0007669"/>
    <property type="project" value="TreeGrafter"/>
</dbReference>
<dbReference type="FunFam" id="3.40.50.300:FF:000679">
    <property type="entry name" value="Thymidylate kinase"/>
    <property type="match status" value="1"/>
</dbReference>
<accession>A0A0T6BHV6</accession>
<evidence type="ECO:0000256" key="7">
    <source>
        <dbReference type="ARBA" id="ARBA00022741"/>
    </source>
</evidence>
<dbReference type="InterPro" id="IPR018095">
    <property type="entry name" value="Thymidylate_kin_CS"/>
</dbReference>
<dbReference type="SUPFAM" id="SSF52540">
    <property type="entry name" value="P-loop containing nucleoside triphosphate hydrolases"/>
    <property type="match status" value="1"/>
</dbReference>
<dbReference type="HAMAP" id="MF_00165">
    <property type="entry name" value="Thymidylate_kinase"/>
    <property type="match status" value="1"/>
</dbReference>
<dbReference type="GO" id="GO:0005524">
    <property type="term" value="F:ATP binding"/>
    <property type="evidence" value="ECO:0007669"/>
    <property type="project" value="UniProtKB-KW"/>
</dbReference>
<dbReference type="PROSITE" id="PS01331">
    <property type="entry name" value="THYMIDYLATE_KINASE"/>
    <property type="match status" value="1"/>
</dbReference>
<proteinExistence type="inferred from homology"/>
<evidence type="ECO:0000256" key="4">
    <source>
        <dbReference type="ARBA" id="ARBA00017144"/>
    </source>
</evidence>
<comment type="pathway">
    <text evidence="1">Pyrimidine metabolism; dTTP biosynthesis.</text>
</comment>
<gene>
    <name evidence="11" type="ORF">AMK59_851</name>
</gene>
<evidence type="ECO:0000256" key="9">
    <source>
        <dbReference type="ARBA" id="ARBA00022840"/>
    </source>
</evidence>
<name>A0A0T6BHV6_9SCAR</name>
<sequence>LRNILPNANLEYDGFVEVMNFGLCTHEVSRLIGVFNYSPNLLSKYILQIRKLRTMGPQIKRGALVVFEGLDRSGKSTQSRLLVESLKKSGKEAELMVFPDRSTPIGKIIGSYLSNKVDVNDKALHLLFTANRFEKMNNIKKLLYSGVNVVVDRYSFSGIVFSSAKNGMDPDWCKIPESGLPAPDVVFFLHLPFNDMRSRPGFGHERYETVSFQSKVLQEYEHLASEFNFTKIEAKDSIENIQNNVLNHALKIIDVVEGTDLHYFDFIEKEMESYQKENVSMTKII</sequence>
<evidence type="ECO:0000256" key="8">
    <source>
        <dbReference type="ARBA" id="ARBA00022777"/>
    </source>
</evidence>
<evidence type="ECO:0000259" key="10">
    <source>
        <dbReference type="Pfam" id="PF02223"/>
    </source>
</evidence>
<dbReference type="InterPro" id="IPR039430">
    <property type="entry name" value="Thymidylate_kin-like_dom"/>
</dbReference>
<dbReference type="EC" id="2.7.4.9" evidence="3"/>
<dbReference type="GO" id="GO:0006227">
    <property type="term" value="P:dUDP biosynthetic process"/>
    <property type="evidence" value="ECO:0007669"/>
    <property type="project" value="TreeGrafter"/>
</dbReference>
<keyword evidence="9" id="KW-0067">ATP-binding</keyword>
<dbReference type="AlphaFoldDB" id="A0A0T6BHV6"/>
<feature type="non-terminal residue" evidence="11">
    <location>
        <position position="1"/>
    </location>
</feature>
<evidence type="ECO:0000313" key="12">
    <source>
        <dbReference type="Proteomes" id="UP000051574"/>
    </source>
</evidence>
<evidence type="ECO:0000313" key="11">
    <source>
        <dbReference type="EMBL" id="KRT86900.1"/>
    </source>
</evidence>
<dbReference type="OrthoDB" id="425602at2759"/>